<comment type="caution">
    <text evidence="2">The sequence shown here is derived from an EMBL/GenBank/DDBJ whole genome shotgun (WGS) entry which is preliminary data.</text>
</comment>
<evidence type="ECO:0000256" key="1">
    <source>
        <dbReference type="SAM" id="MobiDB-lite"/>
    </source>
</evidence>
<keyword evidence="3" id="KW-1185">Reference proteome</keyword>
<evidence type="ECO:0000313" key="3">
    <source>
        <dbReference type="Proteomes" id="UP000306236"/>
    </source>
</evidence>
<evidence type="ECO:0000313" key="2">
    <source>
        <dbReference type="EMBL" id="THJ36192.1"/>
    </source>
</evidence>
<dbReference type="EMBL" id="SSWX01000002">
    <property type="protein sequence ID" value="THJ36192.1"/>
    <property type="molecule type" value="Genomic_DNA"/>
</dbReference>
<reference evidence="2 3" key="1">
    <citation type="submission" date="2019-04" db="EMBL/GenBank/DDBJ databases">
        <title>Lampropedia sp YIM MLB12 draf genome.</title>
        <authorList>
            <person name="Wang Y.-X."/>
        </authorList>
    </citation>
    <scope>NUCLEOTIDE SEQUENCE [LARGE SCALE GENOMIC DNA]</scope>
    <source>
        <strain evidence="2 3">YIM MLB12</strain>
    </source>
</reference>
<dbReference type="RefSeq" id="WP_136405098.1">
    <property type="nucleotide sequence ID" value="NZ_SSWX01000002.1"/>
</dbReference>
<protein>
    <submittedName>
        <fullName evidence="2">Uncharacterized protein</fullName>
    </submittedName>
</protein>
<proteinExistence type="predicted"/>
<gene>
    <name evidence="2" type="ORF">E8K88_02710</name>
</gene>
<dbReference type="Proteomes" id="UP000306236">
    <property type="component" value="Unassembled WGS sequence"/>
</dbReference>
<feature type="region of interest" description="Disordered" evidence="1">
    <location>
        <begin position="64"/>
        <end position="86"/>
    </location>
</feature>
<dbReference type="AlphaFoldDB" id="A0A4V3YXS2"/>
<sequence length="86" mass="9416">MTDAELIQHYGGASKLAELLGYDLRAGGAQRVHNWIERGIPPRVKLDHPKLFLGVSVKKARNPRLEPKETACRPASQQKGAACNQG</sequence>
<dbReference type="OrthoDB" id="9104267at2"/>
<accession>A0A4V3YXS2</accession>
<organism evidence="2 3">
    <name type="scientific">Lampropedia aestuarii</name>
    <dbReference type="NCBI Taxonomy" id="2562762"/>
    <lineage>
        <taxon>Bacteria</taxon>
        <taxon>Pseudomonadati</taxon>
        <taxon>Pseudomonadota</taxon>
        <taxon>Betaproteobacteria</taxon>
        <taxon>Burkholderiales</taxon>
        <taxon>Comamonadaceae</taxon>
        <taxon>Lampropedia</taxon>
    </lineage>
</organism>
<name>A0A4V3YXS2_9BURK</name>
<feature type="compositionally biased region" description="Polar residues" evidence="1">
    <location>
        <begin position="75"/>
        <end position="86"/>
    </location>
</feature>